<organism evidence="2 3">
    <name type="scientific">Sorangium cellulosum So0157-2</name>
    <dbReference type="NCBI Taxonomy" id="1254432"/>
    <lineage>
        <taxon>Bacteria</taxon>
        <taxon>Pseudomonadati</taxon>
        <taxon>Myxococcota</taxon>
        <taxon>Polyangia</taxon>
        <taxon>Polyangiales</taxon>
        <taxon>Polyangiaceae</taxon>
        <taxon>Sorangium</taxon>
    </lineage>
</organism>
<dbReference type="KEGG" id="scu:SCE1572_52400"/>
<dbReference type="Proteomes" id="UP000014803">
    <property type="component" value="Chromosome"/>
</dbReference>
<gene>
    <name evidence="2" type="ORF">SCE1572_52400</name>
</gene>
<evidence type="ECO:0000313" key="2">
    <source>
        <dbReference type="EMBL" id="AGP42366.1"/>
    </source>
</evidence>
<reference evidence="2 3" key="1">
    <citation type="journal article" date="2013" name="Sci. Rep.">
        <title>Extraordinary expansion of a Sorangium cellulosum genome from an alkaline milieu.</title>
        <authorList>
            <person name="Han K."/>
            <person name="Li Z.F."/>
            <person name="Peng R."/>
            <person name="Zhu L.P."/>
            <person name="Zhou T."/>
            <person name="Wang L.G."/>
            <person name="Li S.G."/>
            <person name="Zhang X.B."/>
            <person name="Hu W."/>
            <person name="Wu Z.H."/>
            <person name="Qin N."/>
            <person name="Li Y.Z."/>
        </authorList>
    </citation>
    <scope>NUCLEOTIDE SEQUENCE [LARGE SCALE GENOMIC DNA]</scope>
    <source>
        <strain evidence="2 3">So0157-2</strain>
    </source>
</reference>
<dbReference type="EMBL" id="CP003969">
    <property type="protein sequence ID" value="AGP42366.1"/>
    <property type="molecule type" value="Genomic_DNA"/>
</dbReference>
<accession>S4YDC8</accession>
<sequence>MCKDSTRAVRRGAGAGGRQPSIAMSNALATWGP</sequence>
<name>S4YDC8_SORCE</name>
<feature type="compositionally biased region" description="Polar residues" evidence="1">
    <location>
        <begin position="22"/>
        <end position="33"/>
    </location>
</feature>
<evidence type="ECO:0000313" key="3">
    <source>
        <dbReference type="Proteomes" id="UP000014803"/>
    </source>
</evidence>
<dbReference type="AlphaFoldDB" id="S4YDC8"/>
<proteinExistence type="predicted"/>
<dbReference type="HOGENOM" id="CLU_3383840_0_0_7"/>
<protein>
    <submittedName>
        <fullName evidence="2">Uncharacterized protein</fullName>
    </submittedName>
</protein>
<evidence type="ECO:0000256" key="1">
    <source>
        <dbReference type="SAM" id="MobiDB-lite"/>
    </source>
</evidence>
<dbReference type="PATRIC" id="fig|1254432.3.peg.11809"/>
<feature type="region of interest" description="Disordered" evidence="1">
    <location>
        <begin position="1"/>
        <end position="33"/>
    </location>
</feature>